<comment type="caution">
    <text evidence="4">The sequence shown here is derived from an EMBL/GenBank/DDBJ whole genome shotgun (WGS) entry which is preliminary data.</text>
</comment>
<organism evidence="4 5">
    <name type="scientific">Cucurbita argyrosperma subsp. sororia</name>
    <dbReference type="NCBI Taxonomy" id="37648"/>
    <lineage>
        <taxon>Eukaryota</taxon>
        <taxon>Viridiplantae</taxon>
        <taxon>Streptophyta</taxon>
        <taxon>Embryophyta</taxon>
        <taxon>Tracheophyta</taxon>
        <taxon>Spermatophyta</taxon>
        <taxon>Magnoliopsida</taxon>
        <taxon>eudicotyledons</taxon>
        <taxon>Gunneridae</taxon>
        <taxon>Pentapetalae</taxon>
        <taxon>rosids</taxon>
        <taxon>fabids</taxon>
        <taxon>Cucurbitales</taxon>
        <taxon>Cucurbitaceae</taxon>
        <taxon>Cucurbiteae</taxon>
        <taxon>Cucurbita</taxon>
    </lineage>
</organism>
<dbReference type="PANTHER" id="PTHR45676">
    <property type="entry name" value="RING-H2 FINGER PROTEIN ATL51-RELATED"/>
    <property type="match status" value="1"/>
</dbReference>
<evidence type="ECO:0000313" key="5">
    <source>
        <dbReference type="Proteomes" id="UP000685013"/>
    </source>
</evidence>
<keyword evidence="1" id="KW-0863">Zinc-finger</keyword>
<dbReference type="EMBL" id="JAGKQH010000004">
    <property type="protein sequence ID" value="KAG6600727.1"/>
    <property type="molecule type" value="Genomic_DNA"/>
</dbReference>
<feature type="transmembrane region" description="Helical" evidence="2">
    <location>
        <begin position="20"/>
        <end position="53"/>
    </location>
</feature>
<dbReference type="PANTHER" id="PTHR45676:SF159">
    <property type="entry name" value="RING-H2 FINGER PROTEIN ATL51"/>
    <property type="match status" value="1"/>
</dbReference>
<dbReference type="Pfam" id="PF13639">
    <property type="entry name" value="zf-RING_2"/>
    <property type="match status" value="1"/>
</dbReference>
<evidence type="ECO:0000256" key="1">
    <source>
        <dbReference type="PROSITE-ProRule" id="PRU00175"/>
    </source>
</evidence>
<feature type="domain" description="RING-type" evidence="3">
    <location>
        <begin position="137"/>
        <end position="179"/>
    </location>
</feature>
<accession>A0AAV6NQV5</accession>
<keyword evidence="2" id="KW-0472">Membrane</keyword>
<dbReference type="Proteomes" id="UP000685013">
    <property type="component" value="Chromosome 4"/>
</dbReference>
<dbReference type="InterPro" id="IPR001841">
    <property type="entry name" value="Znf_RING"/>
</dbReference>
<dbReference type="AlphaFoldDB" id="A0AAV6NQV5"/>
<keyword evidence="1" id="KW-0862">Zinc</keyword>
<keyword evidence="5" id="KW-1185">Reference proteome</keyword>
<keyword evidence="2" id="KW-0812">Transmembrane</keyword>
<evidence type="ECO:0000259" key="3">
    <source>
        <dbReference type="PROSITE" id="PS50089"/>
    </source>
</evidence>
<dbReference type="GO" id="GO:0008270">
    <property type="term" value="F:zinc ion binding"/>
    <property type="evidence" value="ECO:0007669"/>
    <property type="project" value="UniProtKB-KW"/>
</dbReference>
<dbReference type="GO" id="GO:0016567">
    <property type="term" value="P:protein ubiquitination"/>
    <property type="evidence" value="ECO:0007669"/>
    <property type="project" value="TreeGrafter"/>
</dbReference>
<sequence>MIPQALTTVPQSNPPPSTLPFLTAFSIVIVIIISIVIFSILASFSIIIFIFVLCQYLIGSTNLDGHHLDVEAGERNQNQNQTMRGRSLVSRYESNIWREALERTMAERKGRRAQIVMKMATRVRYGCSEVAAKYTDCAICLEEFENGEDCQIFVVCKHIFHYSCIQRWLRRNMTCPICRSPIANHNNC</sequence>
<evidence type="ECO:0000313" key="4">
    <source>
        <dbReference type="EMBL" id="KAG6600727.1"/>
    </source>
</evidence>
<proteinExistence type="predicted"/>
<reference evidence="4 5" key="1">
    <citation type="journal article" date="2021" name="Hortic Res">
        <title>The domestication of Cucurbita argyrosperma as revealed by the genome of its wild relative.</title>
        <authorList>
            <person name="Barrera-Redondo J."/>
            <person name="Sanchez-de la Vega G."/>
            <person name="Aguirre-Liguori J.A."/>
            <person name="Castellanos-Morales G."/>
            <person name="Gutierrez-Guerrero Y.T."/>
            <person name="Aguirre-Dugua X."/>
            <person name="Aguirre-Planter E."/>
            <person name="Tenaillon M.I."/>
            <person name="Lira-Saade R."/>
            <person name="Eguiarte L.E."/>
        </authorList>
    </citation>
    <scope>NUCLEOTIDE SEQUENCE [LARGE SCALE GENOMIC DNA]</scope>
    <source>
        <strain evidence="4">JBR-2021</strain>
    </source>
</reference>
<protein>
    <submittedName>
        <fullName evidence="4">RING-H2 finger protein ATL19</fullName>
    </submittedName>
</protein>
<gene>
    <name evidence="4" type="primary">ATL19</name>
    <name evidence="4" type="ORF">SDJN03_05960</name>
</gene>
<keyword evidence="1" id="KW-0479">Metal-binding</keyword>
<dbReference type="PROSITE" id="PS50089">
    <property type="entry name" value="ZF_RING_2"/>
    <property type="match status" value="1"/>
</dbReference>
<name>A0AAV6NQV5_9ROSI</name>
<dbReference type="SMART" id="SM00184">
    <property type="entry name" value="RING"/>
    <property type="match status" value="1"/>
</dbReference>
<keyword evidence="2" id="KW-1133">Transmembrane helix</keyword>
<feature type="non-terminal residue" evidence="4">
    <location>
        <position position="1"/>
    </location>
</feature>
<evidence type="ECO:0000256" key="2">
    <source>
        <dbReference type="SAM" id="Phobius"/>
    </source>
</evidence>